<proteinExistence type="predicted"/>
<feature type="compositionally biased region" description="Basic residues" evidence="1">
    <location>
        <begin position="226"/>
        <end position="236"/>
    </location>
</feature>
<feature type="compositionally biased region" description="Basic residues" evidence="1">
    <location>
        <begin position="140"/>
        <end position="154"/>
    </location>
</feature>
<feature type="compositionally biased region" description="Basic residues" evidence="1">
    <location>
        <begin position="337"/>
        <end position="348"/>
    </location>
</feature>
<evidence type="ECO:0000256" key="1">
    <source>
        <dbReference type="SAM" id="MobiDB-lite"/>
    </source>
</evidence>
<feature type="compositionally biased region" description="Low complexity" evidence="1">
    <location>
        <begin position="26"/>
        <end position="35"/>
    </location>
</feature>
<feature type="compositionally biased region" description="Basic residues" evidence="1">
    <location>
        <begin position="36"/>
        <end position="51"/>
    </location>
</feature>
<feature type="compositionally biased region" description="Gly residues" evidence="1">
    <location>
        <begin position="288"/>
        <end position="299"/>
    </location>
</feature>
<feature type="compositionally biased region" description="Basic and acidic residues" evidence="1">
    <location>
        <begin position="468"/>
        <end position="482"/>
    </location>
</feature>
<dbReference type="GO" id="GO:0016746">
    <property type="term" value="F:acyltransferase activity"/>
    <property type="evidence" value="ECO:0007669"/>
    <property type="project" value="UniProtKB-KW"/>
</dbReference>
<protein>
    <submittedName>
        <fullName evidence="2">Apolipoprotein N-acyltransferase in lipid-linked oligosaccharide synthesis cluster</fullName>
        <ecNumber evidence="2">2.3.1.-</ecNumber>
    </submittedName>
</protein>
<keyword evidence="2" id="KW-0449">Lipoprotein</keyword>
<gene>
    <name evidence="2" type="ORF">AVDCRST_MAG57-2998</name>
</gene>
<dbReference type="EMBL" id="CADCTI010000250">
    <property type="protein sequence ID" value="CAA9268850.1"/>
    <property type="molecule type" value="Genomic_DNA"/>
</dbReference>
<name>A0A6J4J3Z1_9ACTN</name>
<feature type="region of interest" description="Disordered" evidence="1">
    <location>
        <begin position="1"/>
        <end position="74"/>
    </location>
</feature>
<organism evidence="2">
    <name type="scientific">uncultured Blastococcus sp</name>
    <dbReference type="NCBI Taxonomy" id="217144"/>
    <lineage>
        <taxon>Bacteria</taxon>
        <taxon>Bacillati</taxon>
        <taxon>Actinomycetota</taxon>
        <taxon>Actinomycetes</taxon>
        <taxon>Geodermatophilales</taxon>
        <taxon>Geodermatophilaceae</taxon>
        <taxon>Blastococcus</taxon>
        <taxon>environmental samples</taxon>
    </lineage>
</organism>
<feature type="region of interest" description="Disordered" evidence="1">
    <location>
        <begin position="138"/>
        <end position="482"/>
    </location>
</feature>
<sequence>AGSSRRPRHRNADPPRRPRRVTAGWRASAAPALAHAARRRRGSAVRPRLPRLRPGPAGRPRTGCPRPRRPGRTAPLGRVARAGVRPRLLRAAAVLDRRLRRSAPVVGPRHLGGRAPRPARCSHCSDLAAALVAAVGRGPLGRRRGGPRPPRPRRLPLGPAGLQPDRGAAPVAGGLRRRAAGELRRRPHRHAAGRRGAGRPPCLAQPVHDGGGAQRGRPLGCPVGRGGRRRPGRRRAGLAAAARFVADRGRPGHHRRDHPGRRATRRAGLQRPAPRRPGQPRPGDRAAGRGGRGRGGAASGPGDLAGEQLRHRPVHQRRRRPSDRPRRARDRGADPGRRHRRRPGSVHQQHRDRVGSRRRTGRDLRQAAPGPAGGVRAGAAVLPLLQRGRRPGDRPVRRPGGGRPRRGRRAARRPHLLRGGLRRARAGRRRRRRRDDRRPDQQRHLRLHRRERPAAGHEPAAGGRVRPHGGDRGHQRHLGDRGARRLDLRVLLAVHAGHLRGGHRPAEQHHGGPAAGCGAGGAAHLARCGRAAGGRCPGPPGAEEGGPM</sequence>
<feature type="region of interest" description="Disordered" evidence="1">
    <location>
        <begin position="501"/>
        <end position="521"/>
    </location>
</feature>
<accession>A0A6J4J3Z1</accession>
<feature type="compositionally biased region" description="Low complexity" evidence="1">
    <location>
        <begin position="377"/>
        <end position="386"/>
    </location>
</feature>
<feature type="compositionally biased region" description="Low complexity" evidence="1">
    <location>
        <begin position="52"/>
        <end position="65"/>
    </location>
</feature>
<feature type="non-terminal residue" evidence="2">
    <location>
        <position position="1"/>
    </location>
</feature>
<keyword evidence="2" id="KW-0012">Acyltransferase</keyword>
<dbReference type="EC" id="2.3.1.-" evidence="2"/>
<feature type="compositionally biased region" description="Basic and acidic residues" evidence="1">
    <location>
        <begin position="349"/>
        <end position="365"/>
    </location>
</feature>
<feature type="non-terminal residue" evidence="2">
    <location>
        <position position="548"/>
    </location>
</feature>
<dbReference type="AlphaFoldDB" id="A0A6J4J3Z1"/>
<feature type="compositionally biased region" description="Basic residues" evidence="1">
    <location>
        <begin position="251"/>
        <end position="265"/>
    </location>
</feature>
<feature type="compositionally biased region" description="Low complexity" evidence="1">
    <location>
        <begin position="155"/>
        <end position="174"/>
    </location>
</feature>
<evidence type="ECO:0000313" key="2">
    <source>
        <dbReference type="EMBL" id="CAA9268850.1"/>
    </source>
</evidence>
<feature type="compositionally biased region" description="Basic residues" evidence="1">
    <location>
        <begin position="403"/>
        <end position="435"/>
    </location>
</feature>
<reference evidence="2" key="1">
    <citation type="submission" date="2020-02" db="EMBL/GenBank/DDBJ databases">
        <authorList>
            <person name="Meier V. D."/>
        </authorList>
    </citation>
    <scope>NUCLEOTIDE SEQUENCE</scope>
    <source>
        <strain evidence="2">AVDCRST_MAG57</strain>
    </source>
</reference>
<feature type="compositionally biased region" description="Basic residues" evidence="1">
    <location>
        <begin position="311"/>
        <end position="321"/>
    </location>
</feature>
<feature type="compositionally biased region" description="Basic and acidic residues" evidence="1">
    <location>
        <begin position="322"/>
        <end position="336"/>
    </location>
</feature>
<feature type="compositionally biased region" description="Basic residues" evidence="1">
    <location>
        <begin position="185"/>
        <end position="197"/>
    </location>
</feature>
<keyword evidence="2" id="KW-0808">Transferase</keyword>